<keyword evidence="2" id="KW-1185">Reference proteome</keyword>
<organism evidence="1 2">
    <name type="scientific">Arctium lappa</name>
    <name type="common">Greater burdock</name>
    <name type="synonym">Lappa major</name>
    <dbReference type="NCBI Taxonomy" id="4217"/>
    <lineage>
        <taxon>Eukaryota</taxon>
        <taxon>Viridiplantae</taxon>
        <taxon>Streptophyta</taxon>
        <taxon>Embryophyta</taxon>
        <taxon>Tracheophyta</taxon>
        <taxon>Spermatophyta</taxon>
        <taxon>Magnoliopsida</taxon>
        <taxon>eudicotyledons</taxon>
        <taxon>Gunneridae</taxon>
        <taxon>Pentapetalae</taxon>
        <taxon>asterids</taxon>
        <taxon>campanulids</taxon>
        <taxon>Asterales</taxon>
        <taxon>Asteraceae</taxon>
        <taxon>Carduoideae</taxon>
        <taxon>Cardueae</taxon>
        <taxon>Arctiinae</taxon>
        <taxon>Arctium</taxon>
    </lineage>
</organism>
<accession>A0ACB8YI29</accession>
<evidence type="ECO:0000313" key="1">
    <source>
        <dbReference type="EMBL" id="KAI3684735.1"/>
    </source>
</evidence>
<dbReference type="Proteomes" id="UP001055879">
    <property type="component" value="Linkage Group LG12"/>
</dbReference>
<protein>
    <submittedName>
        <fullName evidence="1">Uncharacterized protein</fullName>
    </submittedName>
</protein>
<dbReference type="EMBL" id="CM042058">
    <property type="protein sequence ID" value="KAI3684735.1"/>
    <property type="molecule type" value="Genomic_DNA"/>
</dbReference>
<reference evidence="2" key="1">
    <citation type="journal article" date="2022" name="Mol. Ecol. Resour.">
        <title>The genomes of chicory, endive, great burdock and yacon provide insights into Asteraceae palaeo-polyploidization history and plant inulin production.</title>
        <authorList>
            <person name="Fan W."/>
            <person name="Wang S."/>
            <person name="Wang H."/>
            <person name="Wang A."/>
            <person name="Jiang F."/>
            <person name="Liu H."/>
            <person name="Zhao H."/>
            <person name="Xu D."/>
            <person name="Zhang Y."/>
        </authorList>
    </citation>
    <scope>NUCLEOTIDE SEQUENCE [LARGE SCALE GENOMIC DNA]</scope>
    <source>
        <strain evidence="2">cv. Niubang</strain>
    </source>
</reference>
<proteinExistence type="predicted"/>
<sequence>MKITLFQDPDVEPQPPNSICVVEQPPRLIRISDDSLFGQSTPHFTALTRFSFTILHRPQILVEFQKSMFISVKGLSSRVISEARSQVLLKNYVKPLRVFGTLGPLQMMTNDQPFSQKLNTILSSLDVITKTVREIARRQTPPSKSVPQATAAPSIQPPLVIIPATTTPDVQDIILMES</sequence>
<gene>
    <name evidence="1" type="ORF">L6452_33960</name>
</gene>
<reference evidence="1 2" key="2">
    <citation type="journal article" date="2022" name="Mol. Ecol. Resour.">
        <title>The genomes of chicory, endive, great burdock and yacon provide insights into Asteraceae paleo-polyploidization history and plant inulin production.</title>
        <authorList>
            <person name="Fan W."/>
            <person name="Wang S."/>
            <person name="Wang H."/>
            <person name="Wang A."/>
            <person name="Jiang F."/>
            <person name="Liu H."/>
            <person name="Zhao H."/>
            <person name="Xu D."/>
            <person name="Zhang Y."/>
        </authorList>
    </citation>
    <scope>NUCLEOTIDE SEQUENCE [LARGE SCALE GENOMIC DNA]</scope>
    <source>
        <strain evidence="2">cv. Niubang</strain>
    </source>
</reference>
<name>A0ACB8YI29_ARCLA</name>
<evidence type="ECO:0000313" key="2">
    <source>
        <dbReference type="Proteomes" id="UP001055879"/>
    </source>
</evidence>
<comment type="caution">
    <text evidence="1">The sequence shown here is derived from an EMBL/GenBank/DDBJ whole genome shotgun (WGS) entry which is preliminary data.</text>
</comment>